<dbReference type="GO" id="GO:0005886">
    <property type="term" value="C:plasma membrane"/>
    <property type="evidence" value="ECO:0007669"/>
    <property type="project" value="UniProtKB-SubCell"/>
</dbReference>
<evidence type="ECO:0000256" key="3">
    <source>
        <dbReference type="ARBA" id="ARBA00022448"/>
    </source>
</evidence>
<dbReference type="Pfam" id="PF01925">
    <property type="entry name" value="TauE"/>
    <property type="match status" value="1"/>
</dbReference>
<feature type="transmembrane region" description="Helical" evidence="8">
    <location>
        <begin position="192"/>
        <end position="213"/>
    </location>
</feature>
<keyword evidence="7 8" id="KW-0472">Membrane</keyword>
<name>A0A7Y6RC41_9GAMM</name>
<dbReference type="EMBL" id="JABWCV010000008">
    <property type="protein sequence ID" value="NVF14209.1"/>
    <property type="molecule type" value="Genomic_DNA"/>
</dbReference>
<feature type="transmembrane region" description="Helical" evidence="8">
    <location>
        <begin position="97"/>
        <end position="117"/>
    </location>
</feature>
<feature type="transmembrane region" description="Helical" evidence="8">
    <location>
        <begin position="70"/>
        <end position="91"/>
    </location>
</feature>
<evidence type="ECO:0000256" key="1">
    <source>
        <dbReference type="ARBA" id="ARBA00004651"/>
    </source>
</evidence>
<accession>A0A7Y6RC41</accession>
<dbReference type="PANTHER" id="PTHR30269:SF32">
    <property type="entry name" value="MEMBRANE TRANSPORTER PROTEIN-RELATED"/>
    <property type="match status" value="1"/>
</dbReference>
<organism evidence="9 10">
    <name type="scientific">Vreelandella maris</name>
    <dbReference type="NCBI Taxonomy" id="2729617"/>
    <lineage>
        <taxon>Bacteria</taxon>
        <taxon>Pseudomonadati</taxon>
        <taxon>Pseudomonadota</taxon>
        <taxon>Gammaproteobacteria</taxon>
        <taxon>Oceanospirillales</taxon>
        <taxon>Halomonadaceae</taxon>
        <taxon>Vreelandella</taxon>
    </lineage>
</organism>
<comment type="subcellular location">
    <subcellularLocation>
        <location evidence="1 8">Cell membrane</location>
        <topology evidence="1 8">Multi-pass membrane protein</topology>
    </subcellularLocation>
</comment>
<protein>
    <recommendedName>
        <fullName evidence="8">Probable membrane transporter protein</fullName>
    </recommendedName>
</protein>
<keyword evidence="6 8" id="KW-1133">Transmembrane helix</keyword>
<proteinExistence type="inferred from homology"/>
<dbReference type="InterPro" id="IPR052017">
    <property type="entry name" value="TSUP"/>
</dbReference>
<evidence type="ECO:0000256" key="8">
    <source>
        <dbReference type="RuleBase" id="RU363041"/>
    </source>
</evidence>
<feature type="transmembrane region" description="Helical" evidence="8">
    <location>
        <begin position="166"/>
        <end position="186"/>
    </location>
</feature>
<feature type="transmembrane region" description="Helical" evidence="8">
    <location>
        <begin position="32"/>
        <end position="58"/>
    </location>
</feature>
<evidence type="ECO:0000256" key="2">
    <source>
        <dbReference type="ARBA" id="ARBA00009142"/>
    </source>
</evidence>
<dbReference type="Proteomes" id="UP000589984">
    <property type="component" value="Unassembled WGS sequence"/>
</dbReference>
<reference evidence="9 10" key="1">
    <citation type="submission" date="2020-06" db="EMBL/GenBank/DDBJ databases">
        <title>Halomonas sp. QX-1 draft genome sequence.</title>
        <authorList>
            <person name="Qiu X."/>
        </authorList>
    </citation>
    <scope>NUCLEOTIDE SEQUENCE [LARGE SCALE GENOMIC DNA]</scope>
    <source>
        <strain evidence="9 10">QX-1</strain>
    </source>
</reference>
<feature type="transmembrane region" description="Helical" evidence="8">
    <location>
        <begin position="225"/>
        <end position="243"/>
    </location>
</feature>
<comment type="caution">
    <text evidence="9">The sequence shown here is derived from an EMBL/GenBank/DDBJ whole genome shotgun (WGS) entry which is preliminary data.</text>
</comment>
<evidence type="ECO:0000256" key="6">
    <source>
        <dbReference type="ARBA" id="ARBA00022989"/>
    </source>
</evidence>
<dbReference type="RefSeq" id="WP_101145774.1">
    <property type="nucleotide sequence ID" value="NZ_CAXBNY010000195.1"/>
</dbReference>
<evidence type="ECO:0000256" key="4">
    <source>
        <dbReference type="ARBA" id="ARBA00022475"/>
    </source>
</evidence>
<comment type="similarity">
    <text evidence="2 8">Belongs to the 4-toluene sulfonate uptake permease (TSUP) (TC 2.A.102) family.</text>
</comment>
<gene>
    <name evidence="9" type="ORF">HUO07_08480</name>
</gene>
<evidence type="ECO:0000313" key="10">
    <source>
        <dbReference type="Proteomes" id="UP000589984"/>
    </source>
</evidence>
<keyword evidence="4 8" id="KW-1003">Cell membrane</keyword>
<keyword evidence="3" id="KW-0813">Transport</keyword>
<evidence type="ECO:0000256" key="5">
    <source>
        <dbReference type="ARBA" id="ARBA00022692"/>
    </source>
</evidence>
<dbReference type="InterPro" id="IPR002781">
    <property type="entry name" value="TM_pro_TauE-like"/>
</dbReference>
<evidence type="ECO:0000313" key="9">
    <source>
        <dbReference type="EMBL" id="NVF14209.1"/>
    </source>
</evidence>
<evidence type="ECO:0000256" key="7">
    <source>
        <dbReference type="ARBA" id="ARBA00023136"/>
    </source>
</evidence>
<sequence length="249" mass="26203">MVDFASLLIVAGTFLIAGSVKGVIGLGLPPVSLALLTVALDLPTAMALMLIPSFVTNIWQSTVGGNARAILARIWPFLAMATLTVWIGAAALTRVNLTYLTALLGSLLIIYAVVNLAGIKIVVPSRHEVWAGPLIGSANGVLTGMTGSFAVPGVMFLQAIGLPKNMLIQAMGMLFMVSTVALAAALQQANFLTLQTGVMSAVAVLPALAGMVIGQRIRERLSEQMFRKVFFISLLILGAYIIVNTLQKL</sequence>
<dbReference type="AlphaFoldDB" id="A0A7Y6RC41"/>
<keyword evidence="10" id="KW-1185">Reference proteome</keyword>
<dbReference type="PANTHER" id="PTHR30269">
    <property type="entry name" value="TRANSMEMBRANE PROTEIN YFCA"/>
    <property type="match status" value="1"/>
</dbReference>
<keyword evidence="5 8" id="KW-0812">Transmembrane</keyword>